<feature type="transmembrane region" description="Helical" evidence="6">
    <location>
        <begin position="29"/>
        <end position="51"/>
    </location>
</feature>
<name>A0ABY2FM02_9ACTN</name>
<feature type="transmembrane region" description="Helical" evidence="6">
    <location>
        <begin position="126"/>
        <end position="147"/>
    </location>
</feature>
<dbReference type="Proteomes" id="UP000295060">
    <property type="component" value="Unassembled WGS sequence"/>
</dbReference>
<evidence type="ECO:0000256" key="3">
    <source>
        <dbReference type="ARBA" id="ARBA00022989"/>
    </source>
</evidence>
<dbReference type="InterPro" id="IPR005828">
    <property type="entry name" value="MFS_sugar_transport-like"/>
</dbReference>
<feature type="transmembrane region" description="Helical" evidence="6">
    <location>
        <begin position="411"/>
        <end position="435"/>
    </location>
</feature>
<comment type="subcellular location">
    <subcellularLocation>
        <location evidence="1">Cell membrane</location>
        <topology evidence="1">Multi-pass membrane protein</topology>
    </subcellularLocation>
</comment>
<dbReference type="Pfam" id="PF00083">
    <property type="entry name" value="Sugar_tr"/>
    <property type="match status" value="1"/>
</dbReference>
<dbReference type="InterPro" id="IPR036259">
    <property type="entry name" value="MFS_trans_sf"/>
</dbReference>
<evidence type="ECO:0000256" key="4">
    <source>
        <dbReference type="ARBA" id="ARBA00023136"/>
    </source>
</evidence>
<dbReference type="InterPro" id="IPR020846">
    <property type="entry name" value="MFS_dom"/>
</dbReference>
<proteinExistence type="predicted"/>
<feature type="transmembrane region" description="Helical" evidence="6">
    <location>
        <begin position="283"/>
        <end position="306"/>
    </location>
</feature>
<feature type="transmembrane region" description="Helical" evidence="6">
    <location>
        <begin position="318"/>
        <end position="340"/>
    </location>
</feature>
<evidence type="ECO:0000256" key="5">
    <source>
        <dbReference type="SAM" id="MobiDB-lite"/>
    </source>
</evidence>
<evidence type="ECO:0000256" key="2">
    <source>
        <dbReference type="ARBA" id="ARBA00022692"/>
    </source>
</evidence>
<dbReference type="RefSeq" id="WP_166679777.1">
    <property type="nucleotide sequence ID" value="NZ_SODU01000001.1"/>
</dbReference>
<evidence type="ECO:0000313" key="9">
    <source>
        <dbReference type="Proteomes" id="UP000295060"/>
    </source>
</evidence>
<feature type="transmembrane region" description="Helical" evidence="6">
    <location>
        <begin position="352"/>
        <end position="372"/>
    </location>
</feature>
<feature type="region of interest" description="Disordered" evidence="5">
    <location>
        <begin position="487"/>
        <end position="519"/>
    </location>
</feature>
<dbReference type="CDD" id="cd17316">
    <property type="entry name" value="MFS_SV2_like"/>
    <property type="match status" value="1"/>
</dbReference>
<dbReference type="SUPFAM" id="SSF103473">
    <property type="entry name" value="MFS general substrate transporter"/>
    <property type="match status" value="1"/>
</dbReference>
<organism evidence="8 9">
    <name type="scientific">Kribbella pratensis</name>
    <dbReference type="NCBI Taxonomy" id="2512112"/>
    <lineage>
        <taxon>Bacteria</taxon>
        <taxon>Bacillati</taxon>
        <taxon>Actinomycetota</taxon>
        <taxon>Actinomycetes</taxon>
        <taxon>Propionibacteriales</taxon>
        <taxon>Kribbellaceae</taxon>
        <taxon>Kribbella</taxon>
    </lineage>
</organism>
<keyword evidence="9" id="KW-1185">Reference proteome</keyword>
<evidence type="ECO:0000259" key="7">
    <source>
        <dbReference type="PROSITE" id="PS50850"/>
    </source>
</evidence>
<sequence>MSSEHALEHGKAIPSLVPARMDRLPWTKFHWMIVVGLGVSWILDGLEIQLVSLVGNVLKEPETLHLTTSEVGLMASIYLAGEVVGALLFGRLTDRLGRRSLFIVTLLVYLIASGAAGLSWDLGSLLVFRFIAGMGIGGEYAAINSAIDELIPSRYRGRVDIGVNGTYWGGALIGSAVGLVFLNTDIIPVEWGWRLCFLIGPVMGLIIIYLRRHIPESPRWLMTHGRVEEAERTVDDIEATVRRQGGELREVRDDEAIEVVDYPPVTYREIARVMLRDYRSRSFLGFSMMVTQAFLYNAIFFTYALVLKSYFGLNDSSVALYFFPFAIGNLAGPLLLGHLFDTVGRRKMILGTYTLSAVVLFVTALLFNAGALNAASLTGLWCVVFFFASAGASSAYLTVSEIFPIELRGQAISFFFAISQLTGGVIAPYLFASLIGEGDHPARGPLTVGYIIGAAVMLAGGLIAWFFGVNAEGRSLENIAKPLSARETAGATRFQGATPRIPSRTRDQRTDQSTDRPPE</sequence>
<feature type="transmembrane region" description="Helical" evidence="6">
    <location>
        <begin position="101"/>
        <end position="120"/>
    </location>
</feature>
<comment type="caution">
    <text evidence="8">The sequence shown here is derived from an EMBL/GenBank/DDBJ whole genome shotgun (WGS) entry which is preliminary data.</text>
</comment>
<feature type="transmembrane region" description="Helical" evidence="6">
    <location>
        <begin position="447"/>
        <end position="467"/>
    </location>
</feature>
<feature type="transmembrane region" description="Helical" evidence="6">
    <location>
        <begin position="191"/>
        <end position="210"/>
    </location>
</feature>
<keyword evidence="3 6" id="KW-1133">Transmembrane helix</keyword>
<evidence type="ECO:0000256" key="1">
    <source>
        <dbReference type="ARBA" id="ARBA00004651"/>
    </source>
</evidence>
<accession>A0ABY2FM02</accession>
<protein>
    <submittedName>
        <fullName evidence="8">MFS family arabinose efflux permease</fullName>
    </submittedName>
</protein>
<dbReference type="EMBL" id="SODU01000001">
    <property type="protein sequence ID" value="TDW93640.1"/>
    <property type="molecule type" value="Genomic_DNA"/>
</dbReference>
<feature type="domain" description="Major facilitator superfamily (MFS) profile" evidence="7">
    <location>
        <begin position="33"/>
        <end position="472"/>
    </location>
</feature>
<evidence type="ECO:0000256" key="6">
    <source>
        <dbReference type="SAM" id="Phobius"/>
    </source>
</evidence>
<reference evidence="8 9" key="1">
    <citation type="submission" date="2019-03" db="EMBL/GenBank/DDBJ databases">
        <title>Genomic Encyclopedia of Type Strains, Phase III (KMG-III): the genomes of soil and plant-associated and newly described type strains.</title>
        <authorList>
            <person name="Whitman W."/>
        </authorList>
    </citation>
    <scope>NUCLEOTIDE SEQUENCE [LARGE SCALE GENOMIC DNA]</scope>
    <source>
        <strain evidence="8 9">VKMAc-2574</strain>
    </source>
</reference>
<keyword evidence="2 6" id="KW-0812">Transmembrane</keyword>
<keyword evidence="4 6" id="KW-0472">Membrane</keyword>
<dbReference type="PROSITE" id="PS50850">
    <property type="entry name" value="MFS"/>
    <property type="match status" value="1"/>
</dbReference>
<feature type="transmembrane region" description="Helical" evidence="6">
    <location>
        <begin position="159"/>
        <end position="179"/>
    </location>
</feature>
<dbReference type="PANTHER" id="PTHR23508">
    <property type="entry name" value="CARBOXYLIC ACID TRANSPORTER PROTEIN HOMOLOG"/>
    <property type="match status" value="1"/>
</dbReference>
<dbReference type="Gene3D" id="1.20.1250.20">
    <property type="entry name" value="MFS general substrate transporter like domains"/>
    <property type="match status" value="1"/>
</dbReference>
<feature type="transmembrane region" description="Helical" evidence="6">
    <location>
        <begin position="378"/>
        <end position="399"/>
    </location>
</feature>
<feature type="compositionally biased region" description="Basic and acidic residues" evidence="5">
    <location>
        <begin position="504"/>
        <end position="519"/>
    </location>
</feature>
<feature type="transmembrane region" description="Helical" evidence="6">
    <location>
        <begin position="71"/>
        <end position="89"/>
    </location>
</feature>
<evidence type="ECO:0000313" key="8">
    <source>
        <dbReference type="EMBL" id="TDW93640.1"/>
    </source>
</evidence>
<dbReference type="PANTHER" id="PTHR23508:SF10">
    <property type="entry name" value="CARBOXYLIC ACID TRANSPORTER PROTEIN HOMOLOG"/>
    <property type="match status" value="1"/>
</dbReference>
<gene>
    <name evidence="8" type="ORF">EV137_0932</name>
</gene>